<evidence type="ECO:0000313" key="4">
    <source>
        <dbReference type="Proteomes" id="UP000198806"/>
    </source>
</evidence>
<feature type="transmembrane region" description="Helical" evidence="1">
    <location>
        <begin position="66"/>
        <end position="86"/>
    </location>
</feature>
<dbReference type="EMBL" id="FOWD01000020">
    <property type="protein sequence ID" value="SFO36134.1"/>
    <property type="molecule type" value="Genomic_DNA"/>
</dbReference>
<sequence length="221" mass="26194">MSYSFDDDKLKEAVKKVDEYYINSLPRNDDIEYQFSKRFQRRMKKLIKQSMKKENSVRTTFINKRIAVVFLSIFILLASSMNVSAVRRAVFEFISYVYEKYTEIIFDNSKPITKGEFTPFTPSYIPEGFTINLEDLDGSVYLEYIKSDDYIIYEQKNKEDVTRHINTEGIEVEDTEINGQPAIYYSNYGVQNLIWHDELYMYSIFSTLNKEEVFRIAMSIQ</sequence>
<feature type="domain" description="DUF4367" evidence="2">
    <location>
        <begin position="120"/>
        <end position="220"/>
    </location>
</feature>
<organism evidence="3 4">
    <name type="scientific">Anaerocolumna aminovalerica</name>
    <dbReference type="NCBI Taxonomy" id="1527"/>
    <lineage>
        <taxon>Bacteria</taxon>
        <taxon>Bacillati</taxon>
        <taxon>Bacillota</taxon>
        <taxon>Clostridia</taxon>
        <taxon>Lachnospirales</taxon>
        <taxon>Lachnospiraceae</taxon>
        <taxon>Anaerocolumna</taxon>
    </lineage>
</organism>
<dbReference type="OrthoDB" id="1711094at2"/>
<name>A0A1I5GJA7_9FIRM</name>
<dbReference type="RefSeq" id="WP_091687116.1">
    <property type="nucleotide sequence ID" value="NZ_BAABFM010000028.1"/>
</dbReference>
<evidence type="ECO:0000313" key="3">
    <source>
        <dbReference type="EMBL" id="SFO36134.1"/>
    </source>
</evidence>
<proteinExistence type="predicted"/>
<keyword evidence="1" id="KW-1133">Transmembrane helix</keyword>
<accession>A0A1I5GJA7</accession>
<keyword evidence="1" id="KW-0472">Membrane</keyword>
<reference evidence="3 4" key="1">
    <citation type="submission" date="2016-10" db="EMBL/GenBank/DDBJ databases">
        <authorList>
            <person name="de Groot N.N."/>
        </authorList>
    </citation>
    <scope>NUCLEOTIDE SEQUENCE [LARGE SCALE GENOMIC DNA]</scope>
    <source>
        <strain evidence="3 4">DSM 1283</strain>
    </source>
</reference>
<dbReference type="STRING" id="1527.SAMN04489757_12016"/>
<evidence type="ECO:0000256" key="1">
    <source>
        <dbReference type="SAM" id="Phobius"/>
    </source>
</evidence>
<protein>
    <recommendedName>
        <fullName evidence="2">DUF4367 domain-containing protein</fullName>
    </recommendedName>
</protein>
<dbReference type="Pfam" id="PF14285">
    <property type="entry name" value="DUF4367"/>
    <property type="match status" value="1"/>
</dbReference>
<evidence type="ECO:0000259" key="2">
    <source>
        <dbReference type="Pfam" id="PF14285"/>
    </source>
</evidence>
<dbReference type="InterPro" id="IPR025377">
    <property type="entry name" value="DUF4367"/>
</dbReference>
<dbReference type="Proteomes" id="UP000198806">
    <property type="component" value="Unassembled WGS sequence"/>
</dbReference>
<keyword evidence="1" id="KW-0812">Transmembrane</keyword>
<keyword evidence="4" id="KW-1185">Reference proteome</keyword>
<gene>
    <name evidence="3" type="ORF">SAMN04489757_12016</name>
</gene>
<dbReference type="AlphaFoldDB" id="A0A1I5GJA7"/>